<dbReference type="AlphaFoldDB" id="A0AAV3PZ05"/>
<name>A0AAV3PZ05_LITER</name>
<organism evidence="1 2">
    <name type="scientific">Lithospermum erythrorhizon</name>
    <name type="common">Purple gromwell</name>
    <name type="synonym">Lithospermum officinale var. erythrorhizon</name>
    <dbReference type="NCBI Taxonomy" id="34254"/>
    <lineage>
        <taxon>Eukaryota</taxon>
        <taxon>Viridiplantae</taxon>
        <taxon>Streptophyta</taxon>
        <taxon>Embryophyta</taxon>
        <taxon>Tracheophyta</taxon>
        <taxon>Spermatophyta</taxon>
        <taxon>Magnoliopsida</taxon>
        <taxon>eudicotyledons</taxon>
        <taxon>Gunneridae</taxon>
        <taxon>Pentapetalae</taxon>
        <taxon>asterids</taxon>
        <taxon>lamiids</taxon>
        <taxon>Boraginales</taxon>
        <taxon>Boraginaceae</taxon>
        <taxon>Boraginoideae</taxon>
        <taxon>Lithospermeae</taxon>
        <taxon>Lithospermum</taxon>
    </lineage>
</organism>
<comment type="caution">
    <text evidence="1">The sequence shown here is derived from an EMBL/GenBank/DDBJ whole genome shotgun (WGS) entry which is preliminary data.</text>
</comment>
<sequence>MLRHIRRYIQRLDQGLWNLPRYEEDKVVIPEERGVYLPSLKATLFVTVNWERAELADVVSESSEDQLENKVAKGSGRIPRFASLE</sequence>
<dbReference type="EMBL" id="BAABME010019131">
    <property type="protein sequence ID" value="GAA0156182.1"/>
    <property type="molecule type" value="Genomic_DNA"/>
</dbReference>
<evidence type="ECO:0000313" key="2">
    <source>
        <dbReference type="Proteomes" id="UP001454036"/>
    </source>
</evidence>
<keyword evidence="2" id="KW-1185">Reference proteome</keyword>
<gene>
    <name evidence="1" type="ORF">LIER_38228</name>
</gene>
<protein>
    <submittedName>
        <fullName evidence="1">Uncharacterized protein</fullName>
    </submittedName>
</protein>
<dbReference type="Proteomes" id="UP001454036">
    <property type="component" value="Unassembled WGS sequence"/>
</dbReference>
<accession>A0AAV3PZ05</accession>
<reference evidence="1 2" key="1">
    <citation type="submission" date="2024-01" db="EMBL/GenBank/DDBJ databases">
        <title>The complete chloroplast genome sequence of Lithospermum erythrorhizon: insights into the phylogenetic relationship among Boraginaceae species and the maternal lineages of purple gromwells.</title>
        <authorList>
            <person name="Okada T."/>
            <person name="Watanabe K."/>
        </authorList>
    </citation>
    <scope>NUCLEOTIDE SEQUENCE [LARGE SCALE GENOMIC DNA]</scope>
</reference>
<evidence type="ECO:0000313" key="1">
    <source>
        <dbReference type="EMBL" id="GAA0156182.1"/>
    </source>
</evidence>
<proteinExistence type="predicted"/>